<evidence type="ECO:0000256" key="2">
    <source>
        <dbReference type="ARBA" id="ARBA00022695"/>
    </source>
</evidence>
<dbReference type="EMBL" id="CABFVH010000002">
    <property type="protein sequence ID" value="VUF10803.1"/>
    <property type="molecule type" value="Genomic_DNA"/>
</dbReference>
<evidence type="ECO:0000256" key="4">
    <source>
        <dbReference type="HAMAP-Rule" id="MF_00057"/>
    </source>
</evidence>
<dbReference type="NCBIfam" id="NF003952">
    <property type="entry name" value="PRK05450.1-5"/>
    <property type="match status" value="1"/>
</dbReference>
<dbReference type="GO" id="GO:0008690">
    <property type="term" value="F:3-deoxy-manno-octulosonate cytidylyltransferase activity"/>
    <property type="evidence" value="ECO:0007669"/>
    <property type="project" value="UniProtKB-UniRule"/>
</dbReference>
<dbReference type="InterPro" id="IPR004528">
    <property type="entry name" value="KdsB"/>
</dbReference>
<dbReference type="PANTHER" id="PTHR42866:SF2">
    <property type="entry name" value="3-DEOXY-MANNO-OCTULOSONATE CYTIDYLYLTRANSFERASE, MITOCHONDRIAL"/>
    <property type="match status" value="1"/>
</dbReference>
<keyword evidence="4" id="KW-0963">Cytoplasm</keyword>
<dbReference type="InterPro" id="IPR029044">
    <property type="entry name" value="Nucleotide-diphossugar_trans"/>
</dbReference>
<dbReference type="NCBIfam" id="TIGR00466">
    <property type="entry name" value="kdsB"/>
    <property type="match status" value="1"/>
</dbReference>
<comment type="catalytic activity">
    <reaction evidence="4">
        <text>3-deoxy-alpha-D-manno-oct-2-ulosonate + CTP = CMP-3-deoxy-beta-D-manno-octulosonate + diphosphate</text>
        <dbReference type="Rhea" id="RHEA:23448"/>
        <dbReference type="ChEBI" id="CHEBI:33019"/>
        <dbReference type="ChEBI" id="CHEBI:37563"/>
        <dbReference type="ChEBI" id="CHEBI:85986"/>
        <dbReference type="ChEBI" id="CHEBI:85987"/>
        <dbReference type="EC" id="2.7.7.38"/>
    </reaction>
</comment>
<evidence type="ECO:0000313" key="7">
    <source>
        <dbReference type="Proteomes" id="UP000401717"/>
    </source>
</evidence>
<keyword evidence="1 4" id="KW-0808">Transferase</keyword>
<dbReference type="SUPFAM" id="SSF53448">
    <property type="entry name" value="Nucleotide-diphospho-sugar transferases"/>
    <property type="match status" value="1"/>
</dbReference>
<dbReference type="GO" id="GO:0005829">
    <property type="term" value="C:cytosol"/>
    <property type="evidence" value="ECO:0007669"/>
    <property type="project" value="TreeGrafter"/>
</dbReference>
<evidence type="ECO:0000256" key="1">
    <source>
        <dbReference type="ARBA" id="ARBA00022679"/>
    </source>
</evidence>
<gene>
    <name evidence="4 6" type="primary">kdsB</name>
    <name evidence="5" type="ORF">IFDJLNFL_3084</name>
    <name evidence="6" type="ORF">MTDSW087_00475</name>
</gene>
<dbReference type="EC" id="2.7.7.38" evidence="4"/>
<proteinExistence type="inferred from homology"/>
<dbReference type="InterPro" id="IPR003329">
    <property type="entry name" value="Cytidylyl_trans"/>
</dbReference>
<keyword evidence="2 4" id="KW-0548">Nucleotidyltransferase</keyword>
<dbReference type="Pfam" id="PF02348">
    <property type="entry name" value="CTP_transf_3"/>
    <property type="match status" value="1"/>
</dbReference>
<dbReference type="AlphaFoldDB" id="A0A564FRJ1"/>
<reference evidence="5" key="2">
    <citation type="journal article" date="2021" name="Front. Microbiol.">
        <title>Comprehensive Comparative Genomics and Phenotyping of Methylobacterium Species.</title>
        <authorList>
            <person name="Alessa O."/>
            <person name="Ogura Y."/>
            <person name="Fujitani Y."/>
            <person name="Takami H."/>
            <person name="Hayashi T."/>
            <person name="Sahin N."/>
            <person name="Tani A."/>
        </authorList>
    </citation>
    <scope>NUCLEOTIDE SEQUENCE</scope>
    <source>
        <strain evidence="5">DSM 22415</strain>
    </source>
</reference>
<reference evidence="6 7" key="1">
    <citation type="submission" date="2019-06" db="EMBL/GenBank/DDBJ databases">
        <authorList>
            <person name="Rodrigo-Torres L."/>
            <person name="Arahal R. D."/>
            <person name="Lucena T."/>
        </authorList>
    </citation>
    <scope>NUCLEOTIDE SEQUENCE [LARGE SCALE GENOMIC DNA]</scope>
    <source>
        <strain evidence="6 7">SW08-7</strain>
    </source>
</reference>
<dbReference type="Proteomes" id="UP001055303">
    <property type="component" value="Unassembled WGS sequence"/>
</dbReference>
<protein>
    <recommendedName>
        <fullName evidence="4">3-deoxy-manno-octulosonate cytidylyltransferase</fullName>
        <ecNumber evidence="4">2.7.7.38</ecNumber>
    </recommendedName>
    <alternativeName>
        <fullName evidence="4">CMP-2-keto-3-deoxyoctulosonic acid synthase</fullName>
        <shortName evidence="4">CKS</shortName>
        <shortName evidence="4">CMP-KDO synthase</shortName>
    </alternativeName>
</protein>
<evidence type="ECO:0000256" key="3">
    <source>
        <dbReference type="ARBA" id="ARBA00022985"/>
    </source>
</evidence>
<evidence type="ECO:0000313" key="6">
    <source>
        <dbReference type="EMBL" id="VUF10803.1"/>
    </source>
</evidence>
<dbReference type="Proteomes" id="UP000401717">
    <property type="component" value="Unassembled WGS sequence"/>
</dbReference>
<dbReference type="GO" id="GO:0009103">
    <property type="term" value="P:lipopolysaccharide biosynthetic process"/>
    <property type="evidence" value="ECO:0007669"/>
    <property type="project" value="UniProtKB-UniRule"/>
</dbReference>
<organism evidence="6 7">
    <name type="scientific">Methylobacterium dankookense</name>
    <dbReference type="NCBI Taxonomy" id="560405"/>
    <lineage>
        <taxon>Bacteria</taxon>
        <taxon>Pseudomonadati</taxon>
        <taxon>Pseudomonadota</taxon>
        <taxon>Alphaproteobacteria</taxon>
        <taxon>Hyphomicrobiales</taxon>
        <taxon>Methylobacteriaceae</taxon>
        <taxon>Methylobacterium</taxon>
    </lineage>
</organism>
<dbReference type="Gene3D" id="3.90.550.10">
    <property type="entry name" value="Spore Coat Polysaccharide Biosynthesis Protein SpsA, Chain A"/>
    <property type="match status" value="1"/>
</dbReference>
<name>A0A564FRJ1_9HYPH</name>
<reference evidence="5" key="3">
    <citation type="submission" date="2021-08" db="EMBL/GenBank/DDBJ databases">
        <authorList>
            <person name="Tani A."/>
            <person name="Ola A."/>
            <person name="Ogura Y."/>
            <person name="Katsura K."/>
            <person name="Hayashi T."/>
        </authorList>
    </citation>
    <scope>NUCLEOTIDE SEQUENCE</scope>
    <source>
        <strain evidence="5">DSM 22415</strain>
    </source>
</reference>
<keyword evidence="8" id="KW-1185">Reference proteome</keyword>
<comment type="similarity">
    <text evidence="4">Belongs to the KdsB family.</text>
</comment>
<dbReference type="UniPathway" id="UPA00358">
    <property type="reaction ID" value="UER00476"/>
</dbReference>
<dbReference type="PANTHER" id="PTHR42866">
    <property type="entry name" value="3-DEOXY-MANNO-OCTULOSONATE CYTIDYLYLTRANSFERASE"/>
    <property type="match status" value="1"/>
</dbReference>
<evidence type="ECO:0000313" key="8">
    <source>
        <dbReference type="Proteomes" id="UP001055303"/>
    </source>
</evidence>
<keyword evidence="3 4" id="KW-0448">Lipopolysaccharide biosynthesis</keyword>
<dbReference type="GO" id="GO:0033468">
    <property type="term" value="P:CMP-keto-3-deoxy-D-manno-octulosonic acid biosynthetic process"/>
    <property type="evidence" value="ECO:0007669"/>
    <property type="project" value="UniProtKB-UniRule"/>
</dbReference>
<comment type="function">
    <text evidence="4">Activates KDO (a required 8-carbon sugar) for incorporation into bacterial lipopolysaccharide in Gram-negative bacteria.</text>
</comment>
<dbReference type="CDD" id="cd02517">
    <property type="entry name" value="CMP-KDO-Synthetase"/>
    <property type="match status" value="1"/>
</dbReference>
<evidence type="ECO:0000313" key="5">
    <source>
        <dbReference type="EMBL" id="GJD57184.1"/>
    </source>
</evidence>
<dbReference type="EMBL" id="BPQI01000089">
    <property type="protein sequence ID" value="GJD57184.1"/>
    <property type="molecule type" value="Genomic_DNA"/>
</dbReference>
<comment type="pathway">
    <text evidence="4">Nucleotide-sugar biosynthesis; CMP-3-deoxy-D-manno-octulosonate biosynthesis; CMP-3-deoxy-D-manno-octulosonate from 3-deoxy-D-manno-octulosonate and CTP: step 1/1.</text>
</comment>
<comment type="subcellular location">
    <subcellularLocation>
        <location evidence="4">Cytoplasm</location>
    </subcellularLocation>
</comment>
<accession>A0A564FRJ1</accession>
<dbReference type="NCBIfam" id="NF003948">
    <property type="entry name" value="PRK05450.1-1"/>
    <property type="match status" value="1"/>
</dbReference>
<sequence>MTRPGGPVKARGRRKAGVRPVSDPLVLIPARLAATRLPNKPLADIAGEPMIVHVWRRAVEAGIGPVVVATDTDAIAQAVVAAGGLAVMTRADHPSGSDRLAEALERLDPDGRHDVVVNVQGDLPTIDPAAIGAAVAPLADRTVDIATLCAEITRAEEADDPNVVKLVGHPVGPRRLRALYFTRARAPWGEGPLFHHIGLYAYRRTALARFMALPPGTLETREKLEQLRALEAGMRIDAVVVDDLPLGVDTPADLERARAVMAGRSLT</sequence>
<dbReference type="HAMAP" id="MF_00057">
    <property type="entry name" value="KdsB"/>
    <property type="match status" value="1"/>
</dbReference>